<dbReference type="AlphaFoldDB" id="A0A368NMY7"/>
<comment type="caution">
    <text evidence="2">The sequence shown here is derived from an EMBL/GenBank/DDBJ whole genome shotgun (WGS) entry which is preliminary data.</text>
</comment>
<evidence type="ECO:0000313" key="3">
    <source>
        <dbReference type="Proteomes" id="UP000252558"/>
    </source>
</evidence>
<feature type="signal peptide" evidence="1">
    <location>
        <begin position="1"/>
        <end position="23"/>
    </location>
</feature>
<accession>A0A368NMY7</accession>
<dbReference type="EMBL" id="QPID01000003">
    <property type="protein sequence ID" value="RCU50829.1"/>
    <property type="molecule type" value="Genomic_DNA"/>
</dbReference>
<dbReference type="RefSeq" id="WP_114337424.1">
    <property type="nucleotide sequence ID" value="NZ_QPID01000003.1"/>
</dbReference>
<feature type="chain" id="PRO_5017051285" description="DUF4136 domain-containing protein" evidence="1">
    <location>
        <begin position="24"/>
        <end position="204"/>
    </location>
</feature>
<organism evidence="2 3">
    <name type="scientific">Corallincola holothuriorum</name>
    <dbReference type="NCBI Taxonomy" id="2282215"/>
    <lineage>
        <taxon>Bacteria</taxon>
        <taxon>Pseudomonadati</taxon>
        <taxon>Pseudomonadota</taxon>
        <taxon>Gammaproteobacteria</taxon>
        <taxon>Alteromonadales</taxon>
        <taxon>Psychromonadaceae</taxon>
        <taxon>Corallincola</taxon>
    </lineage>
</organism>
<dbReference type="PROSITE" id="PS51257">
    <property type="entry name" value="PROKAR_LIPOPROTEIN"/>
    <property type="match status" value="1"/>
</dbReference>
<sequence>MITLYRAIVVTSLYLLLSGCAVQSTKQVEQWQDPNPHKPFTHVLVVGVIYDPAYQYFLEKGLADSLASEGVKTSLSSELYPRLHEMEREEVVKRLAEDGIDGVLLVRPVGQETITTYVPAHLRVVGVDTYRGWYGYFYQSYRYARIPATSYETFVMRAESALFDVATEEAVWTLTTDTEMVLDSPSAAVDSLVAKVGSELPSLN</sequence>
<reference evidence="2 3" key="1">
    <citation type="submission" date="2018-07" db="EMBL/GenBank/DDBJ databases">
        <title>Corallincola holothuriorum sp. nov., a new facultative anaerobe isolated from sea cucumber Apostichopus japonicus.</title>
        <authorList>
            <person name="Xia H."/>
        </authorList>
    </citation>
    <scope>NUCLEOTIDE SEQUENCE [LARGE SCALE GENOMIC DNA]</scope>
    <source>
        <strain evidence="2 3">C4</strain>
    </source>
</reference>
<dbReference type="OrthoDB" id="6078026at2"/>
<name>A0A368NMY7_9GAMM</name>
<evidence type="ECO:0000256" key="1">
    <source>
        <dbReference type="SAM" id="SignalP"/>
    </source>
</evidence>
<proteinExistence type="predicted"/>
<keyword evidence="3" id="KW-1185">Reference proteome</keyword>
<keyword evidence="1" id="KW-0732">Signal</keyword>
<evidence type="ECO:0000313" key="2">
    <source>
        <dbReference type="EMBL" id="RCU50829.1"/>
    </source>
</evidence>
<evidence type="ECO:0008006" key="4">
    <source>
        <dbReference type="Google" id="ProtNLM"/>
    </source>
</evidence>
<dbReference type="Proteomes" id="UP000252558">
    <property type="component" value="Unassembled WGS sequence"/>
</dbReference>
<gene>
    <name evidence="2" type="ORF">DU002_05745</name>
</gene>
<protein>
    <recommendedName>
        <fullName evidence="4">DUF4136 domain-containing protein</fullName>
    </recommendedName>
</protein>